<feature type="compositionally biased region" description="Basic residues" evidence="1">
    <location>
        <begin position="10"/>
        <end position="26"/>
    </location>
</feature>
<reference evidence="2" key="1">
    <citation type="submission" date="2022-01" db="EMBL/GenBank/DDBJ databases">
        <authorList>
            <person name="King R."/>
        </authorList>
    </citation>
    <scope>NUCLEOTIDE SEQUENCE</scope>
</reference>
<organism evidence="2 3">
    <name type="scientific">Psylliodes chrysocephalus</name>
    <dbReference type="NCBI Taxonomy" id="3402493"/>
    <lineage>
        <taxon>Eukaryota</taxon>
        <taxon>Metazoa</taxon>
        <taxon>Ecdysozoa</taxon>
        <taxon>Arthropoda</taxon>
        <taxon>Hexapoda</taxon>
        <taxon>Insecta</taxon>
        <taxon>Pterygota</taxon>
        <taxon>Neoptera</taxon>
        <taxon>Endopterygota</taxon>
        <taxon>Coleoptera</taxon>
        <taxon>Polyphaga</taxon>
        <taxon>Cucujiformia</taxon>
        <taxon>Chrysomeloidea</taxon>
        <taxon>Chrysomelidae</taxon>
        <taxon>Galerucinae</taxon>
        <taxon>Alticini</taxon>
        <taxon>Psylliodes</taxon>
    </lineage>
</organism>
<dbReference type="AlphaFoldDB" id="A0A9P0G2H0"/>
<sequence>MKRKQDQASKRRAKRKRLLKDLRKRMEKFERSMGSSSSSQNSKSLDSEGESGNSSDNDRLREEGEVSLSVILGDEPKSIRGKGPPLCEALVNWWSSYLGAGLEKDVREALSMKYKKPKNCPLLVAPKLNPDIKASLTST</sequence>
<gene>
    <name evidence="2" type="ORF">PSYICH_LOCUS967</name>
</gene>
<evidence type="ECO:0000313" key="3">
    <source>
        <dbReference type="Proteomes" id="UP001153636"/>
    </source>
</evidence>
<feature type="region of interest" description="Disordered" evidence="1">
    <location>
        <begin position="1"/>
        <end position="67"/>
    </location>
</feature>
<dbReference type="OrthoDB" id="6763476at2759"/>
<evidence type="ECO:0000256" key="1">
    <source>
        <dbReference type="SAM" id="MobiDB-lite"/>
    </source>
</evidence>
<proteinExistence type="predicted"/>
<protein>
    <submittedName>
        <fullName evidence="2">Uncharacterized protein</fullName>
    </submittedName>
</protein>
<accession>A0A9P0G2H0</accession>
<dbReference type="Proteomes" id="UP001153636">
    <property type="component" value="Chromosome 1"/>
</dbReference>
<keyword evidence="3" id="KW-1185">Reference proteome</keyword>
<evidence type="ECO:0000313" key="2">
    <source>
        <dbReference type="EMBL" id="CAH1099409.1"/>
    </source>
</evidence>
<name>A0A9P0G2H0_9CUCU</name>
<feature type="compositionally biased region" description="Low complexity" evidence="1">
    <location>
        <begin position="32"/>
        <end position="44"/>
    </location>
</feature>
<dbReference type="EMBL" id="OV651813">
    <property type="protein sequence ID" value="CAH1099409.1"/>
    <property type="molecule type" value="Genomic_DNA"/>
</dbReference>